<feature type="domain" description="VOC" evidence="1">
    <location>
        <begin position="12"/>
        <end position="126"/>
    </location>
</feature>
<dbReference type="Proteomes" id="UP000192591">
    <property type="component" value="Unassembled WGS sequence"/>
</dbReference>
<name>A0A1V8ZZT5_SACPI</name>
<dbReference type="EMBL" id="MWIH01000007">
    <property type="protein sequence ID" value="OQO90184.1"/>
    <property type="molecule type" value="Genomic_DNA"/>
</dbReference>
<comment type="caution">
    <text evidence="2">The sequence shown here is derived from an EMBL/GenBank/DDBJ whole genome shotgun (WGS) entry which is preliminary data.</text>
</comment>
<dbReference type="CDD" id="cd07247">
    <property type="entry name" value="SgaA_N_like"/>
    <property type="match status" value="2"/>
</dbReference>
<dbReference type="InterPro" id="IPR037523">
    <property type="entry name" value="VOC_core"/>
</dbReference>
<dbReference type="STRING" id="1962155.B1813_17220"/>
<dbReference type="SUPFAM" id="SSF54593">
    <property type="entry name" value="Glyoxalase/Bleomycin resistance protein/Dihydroxybiphenyl dioxygenase"/>
    <property type="match status" value="2"/>
</dbReference>
<feature type="domain" description="VOC" evidence="1">
    <location>
        <begin position="140"/>
        <end position="255"/>
    </location>
</feature>
<dbReference type="AlphaFoldDB" id="A0A1V8ZZT5"/>
<dbReference type="Gene3D" id="3.10.180.10">
    <property type="entry name" value="2,3-Dihydroxybiphenyl 1,2-Dioxygenase, domain 1"/>
    <property type="match status" value="2"/>
</dbReference>
<dbReference type="Pfam" id="PF00903">
    <property type="entry name" value="Glyoxalase"/>
    <property type="match status" value="2"/>
</dbReference>
<dbReference type="InterPro" id="IPR029068">
    <property type="entry name" value="Glyas_Bleomycin-R_OHBP_Dase"/>
</dbReference>
<dbReference type="PANTHER" id="PTHR33993:SF10">
    <property type="entry name" value="CONSERVED PROTEIN"/>
    <property type="match status" value="1"/>
</dbReference>
<dbReference type="InterPro" id="IPR004360">
    <property type="entry name" value="Glyas_Fos-R_dOase_dom"/>
</dbReference>
<dbReference type="RefSeq" id="WP_081193616.1">
    <property type="nucleotide sequence ID" value="NZ_MWIH01000007.1"/>
</dbReference>
<dbReference type="PROSITE" id="PS51819">
    <property type="entry name" value="VOC"/>
    <property type="match status" value="2"/>
</dbReference>
<dbReference type="PANTHER" id="PTHR33993">
    <property type="entry name" value="GLYOXALASE-RELATED"/>
    <property type="match status" value="1"/>
</dbReference>
<sequence>MTVRDTPYPDGTPCWVDLMVADPRMAMDFYGALFGWNFADQGDEAGNYLLCSIDDFVVTGVGGMPPDQPSPPVWTTYLATSDVDDTAARVRQAGGQLMVEPMDVMSEGRMAMAADPTGAVFGLWQAGRTIGAQLTGTPSALVWNECMTRDFATAKGFYTDVFGYAAEDMSDEQFTYAALLVGDRYVGGVGELPADVPADVPPHWMTYFGVADTDAAVARVGDLGGSVVTAPFDTPYGRMAAVADNQGVAFSVIAVTAVPDSPE</sequence>
<keyword evidence="3" id="KW-1185">Reference proteome</keyword>
<dbReference type="InterPro" id="IPR052164">
    <property type="entry name" value="Anthracycline_SecMetBiosynth"/>
</dbReference>
<accession>A0A1V8ZZT5</accession>
<reference evidence="2 3" key="1">
    <citation type="submission" date="2017-02" db="EMBL/GenBank/DDBJ databases">
        <title>Draft genome of Saccharomonospora sp. 154.</title>
        <authorList>
            <person name="Alonso-Carmona G.S."/>
            <person name="De La Haba R."/>
            <person name="Vera-Gargallo B."/>
            <person name="Sandoval-Trujillo A.H."/>
            <person name="Ramirez-Duran N."/>
            <person name="Ventosa A."/>
        </authorList>
    </citation>
    <scope>NUCLEOTIDE SEQUENCE [LARGE SCALE GENOMIC DNA]</scope>
    <source>
        <strain evidence="2 3">LRS4.154</strain>
    </source>
</reference>
<protein>
    <submittedName>
        <fullName evidence="2">Glyoxalase</fullName>
    </submittedName>
</protein>
<evidence type="ECO:0000313" key="2">
    <source>
        <dbReference type="EMBL" id="OQO90184.1"/>
    </source>
</evidence>
<gene>
    <name evidence="2" type="ORF">B1813_17220</name>
</gene>
<proteinExistence type="predicted"/>
<evidence type="ECO:0000259" key="1">
    <source>
        <dbReference type="PROSITE" id="PS51819"/>
    </source>
</evidence>
<organism evidence="2 3">
    <name type="scientific">Saccharomonospora piscinae</name>
    <dbReference type="NCBI Taxonomy" id="687388"/>
    <lineage>
        <taxon>Bacteria</taxon>
        <taxon>Bacillati</taxon>
        <taxon>Actinomycetota</taxon>
        <taxon>Actinomycetes</taxon>
        <taxon>Pseudonocardiales</taxon>
        <taxon>Pseudonocardiaceae</taxon>
        <taxon>Saccharomonospora</taxon>
    </lineage>
</organism>
<evidence type="ECO:0000313" key="3">
    <source>
        <dbReference type="Proteomes" id="UP000192591"/>
    </source>
</evidence>